<evidence type="ECO:0000313" key="4">
    <source>
        <dbReference type="Proteomes" id="UP001140513"/>
    </source>
</evidence>
<protein>
    <submittedName>
        <fullName evidence="3">Uncharacterized protein</fullName>
    </submittedName>
</protein>
<comment type="caution">
    <text evidence="3">The sequence shown here is derived from an EMBL/GenBank/DDBJ whole genome shotgun (WGS) entry which is preliminary data.</text>
</comment>
<keyword evidence="4" id="KW-1185">Reference proteome</keyword>
<dbReference type="RefSeq" id="XP_056065209.1">
    <property type="nucleotide sequence ID" value="XM_056221222.1"/>
</dbReference>
<feature type="compositionally biased region" description="Polar residues" evidence="1">
    <location>
        <begin position="29"/>
        <end position="38"/>
    </location>
</feature>
<keyword evidence="2" id="KW-0732">Signal</keyword>
<accession>A0A9W9C542</accession>
<evidence type="ECO:0000313" key="3">
    <source>
        <dbReference type="EMBL" id="KAJ4344757.1"/>
    </source>
</evidence>
<dbReference type="AlphaFoldDB" id="A0A9W9C542"/>
<name>A0A9W9C542_9PLEO</name>
<feature type="compositionally biased region" description="Polar residues" evidence="1">
    <location>
        <begin position="45"/>
        <end position="62"/>
    </location>
</feature>
<gene>
    <name evidence="3" type="ORF">N0V89_012501</name>
</gene>
<sequence length="90" mass="9656">MKLTLLLLALVALLVSAVPQADRAHRNIVPSSSCNNSPRDCDPKISSQGNADHDSFTTGDTDTQAEKDPYRTAKVLGGLYAMAIFVLLLL</sequence>
<dbReference type="EMBL" id="JAPEUX010000010">
    <property type="protein sequence ID" value="KAJ4344757.1"/>
    <property type="molecule type" value="Genomic_DNA"/>
</dbReference>
<proteinExistence type="predicted"/>
<dbReference type="GeneID" id="80916031"/>
<feature type="chain" id="PRO_5040821460" evidence="2">
    <location>
        <begin position="18"/>
        <end position="90"/>
    </location>
</feature>
<evidence type="ECO:0000256" key="1">
    <source>
        <dbReference type="SAM" id="MobiDB-lite"/>
    </source>
</evidence>
<evidence type="ECO:0000256" key="2">
    <source>
        <dbReference type="SAM" id="SignalP"/>
    </source>
</evidence>
<dbReference type="Proteomes" id="UP001140513">
    <property type="component" value="Unassembled WGS sequence"/>
</dbReference>
<feature type="region of interest" description="Disordered" evidence="1">
    <location>
        <begin position="28"/>
        <end position="65"/>
    </location>
</feature>
<organism evidence="3 4">
    <name type="scientific">Didymosphaeria variabile</name>
    <dbReference type="NCBI Taxonomy" id="1932322"/>
    <lineage>
        <taxon>Eukaryota</taxon>
        <taxon>Fungi</taxon>
        <taxon>Dikarya</taxon>
        <taxon>Ascomycota</taxon>
        <taxon>Pezizomycotina</taxon>
        <taxon>Dothideomycetes</taxon>
        <taxon>Pleosporomycetidae</taxon>
        <taxon>Pleosporales</taxon>
        <taxon>Massarineae</taxon>
        <taxon>Didymosphaeriaceae</taxon>
        <taxon>Didymosphaeria</taxon>
    </lineage>
</organism>
<reference evidence="3" key="1">
    <citation type="submission" date="2022-10" db="EMBL/GenBank/DDBJ databases">
        <title>Tapping the CABI collections for fungal endophytes: first genome assemblies for Collariella, Neodidymelliopsis, Ascochyta clinopodiicola, Didymella pomorum, Didymosphaeria variabile, Neocosmospora piperis and Neocucurbitaria cava.</title>
        <authorList>
            <person name="Hill R."/>
        </authorList>
    </citation>
    <scope>NUCLEOTIDE SEQUENCE</scope>
    <source>
        <strain evidence="3">IMI 356815</strain>
    </source>
</reference>
<feature type="signal peptide" evidence="2">
    <location>
        <begin position="1"/>
        <end position="17"/>
    </location>
</feature>